<organism evidence="1 2">
    <name type="scientific">Tuber magnatum</name>
    <name type="common">white Piedmont truffle</name>
    <dbReference type="NCBI Taxonomy" id="42249"/>
    <lineage>
        <taxon>Eukaryota</taxon>
        <taxon>Fungi</taxon>
        <taxon>Dikarya</taxon>
        <taxon>Ascomycota</taxon>
        <taxon>Pezizomycotina</taxon>
        <taxon>Pezizomycetes</taxon>
        <taxon>Pezizales</taxon>
        <taxon>Tuberaceae</taxon>
        <taxon>Tuber</taxon>
    </lineage>
</organism>
<reference evidence="1 2" key="1">
    <citation type="submission" date="2018-03" db="EMBL/GenBank/DDBJ databases">
        <title>Genomes of Pezizomycetes fungi and the evolution of truffles.</title>
        <authorList>
            <person name="Murat C."/>
            <person name="Payen T."/>
            <person name="Noel B."/>
            <person name="Kuo A."/>
            <person name="Martin F.M."/>
        </authorList>
    </citation>
    <scope>NUCLEOTIDE SEQUENCE [LARGE SCALE GENOMIC DNA]</scope>
    <source>
        <strain evidence="1">091103-1</strain>
    </source>
</reference>
<name>A0A317T4W5_9PEZI</name>
<protein>
    <submittedName>
        <fullName evidence="1">Uncharacterized protein</fullName>
    </submittedName>
</protein>
<evidence type="ECO:0000313" key="1">
    <source>
        <dbReference type="EMBL" id="PWW80501.1"/>
    </source>
</evidence>
<sequence length="616" mass="68021">MAPALLPSLPFLYTEQTSINSAWKGFSLFAMTLNLFNLDDEFFEWCLGIPTGLENQLPLLSAPTPVPPTAPMFNKPNGRNGGSVITPSSRLIDRYPAAYKDFFGTPSGAPCIYKSGPAWPERKGPLEQRCIREARPVYGHPIAKNWLKIGTDIYQALDALGVKWTSIDPIAFAEAGEKTPFCPLLIWIGVQHETLAFEAAVTAADTIKDILRQAGFPKIEVAFRESEVMCSVGGPKLLPFDPLRDPIAEFRKAFTPTLGLSIAPLRTPYYEGTGGLYFRLGHDDDRVALLTAAHVARPPPQFANTGMSRKGTSQPREEIVALGAMGYRNATNAIVATIGNLARSITVWKKLVKRLGEPVDAENTANTVRCLEIQGEVEKATKMIDSLNKLHDEVTKLRTNPDQRIIGCVLHAEPITISDGPHRFTRDWAFVQLYPEKIDWATFLGNKVYIGGKLSPSDFGKFMFPQPEDQVDYEYPDDGLLQAFGIVKDHEIRQPQHLDEHRQKVLMVVKNGLTTGTTIGRANGLDSFTRIYSQYGIMGTSVETAILPYDRQRGAFSAPGDSGSIILDRSGRIVALLTSGCGSTDEVDITYGTPYWWLEEQVKKAFPGCFLYEVVG</sequence>
<accession>A0A317T4W5</accession>
<comment type="caution">
    <text evidence="1">The sequence shown here is derived from an EMBL/GenBank/DDBJ whole genome shotgun (WGS) entry which is preliminary data.</text>
</comment>
<dbReference type="Proteomes" id="UP000246991">
    <property type="component" value="Unassembled WGS sequence"/>
</dbReference>
<evidence type="ECO:0000313" key="2">
    <source>
        <dbReference type="Proteomes" id="UP000246991"/>
    </source>
</evidence>
<dbReference type="SUPFAM" id="SSF50494">
    <property type="entry name" value="Trypsin-like serine proteases"/>
    <property type="match status" value="1"/>
</dbReference>
<dbReference type="AlphaFoldDB" id="A0A317T4W5"/>
<keyword evidence="2" id="KW-1185">Reference proteome</keyword>
<proteinExistence type="predicted"/>
<gene>
    <name evidence="1" type="ORF">C7212DRAFT_361520</name>
</gene>
<dbReference type="OrthoDB" id="5424209at2759"/>
<dbReference type="InterPro" id="IPR009003">
    <property type="entry name" value="Peptidase_S1_PA"/>
</dbReference>
<dbReference type="EMBL" id="PYWC01000002">
    <property type="protein sequence ID" value="PWW80501.1"/>
    <property type="molecule type" value="Genomic_DNA"/>
</dbReference>